<dbReference type="EMBL" id="BIFR01000001">
    <property type="protein sequence ID" value="GCE11296.1"/>
    <property type="molecule type" value="Genomic_DNA"/>
</dbReference>
<accession>A0A401ZWW2</accession>
<dbReference type="CDD" id="cd05276">
    <property type="entry name" value="p53_inducible_oxidoreductase"/>
    <property type="match status" value="1"/>
</dbReference>
<proteinExistence type="predicted"/>
<dbReference type="NCBIfam" id="TIGR02824">
    <property type="entry name" value="quinone_pig3"/>
    <property type="match status" value="1"/>
</dbReference>
<keyword evidence="5" id="KW-1185">Reference proteome</keyword>
<dbReference type="Pfam" id="PF00107">
    <property type="entry name" value="ADH_zinc_N"/>
    <property type="match status" value="1"/>
</dbReference>
<protein>
    <submittedName>
        <fullName evidence="4">NAD(P)H quinone oxidoreductase</fullName>
    </submittedName>
</protein>
<keyword evidence="1" id="KW-0521">NADP</keyword>
<dbReference type="PANTHER" id="PTHR48106:SF18">
    <property type="entry name" value="QUINONE OXIDOREDUCTASE PIG3"/>
    <property type="match status" value="1"/>
</dbReference>
<dbReference type="RefSeq" id="WP_245993998.1">
    <property type="nucleotide sequence ID" value="NZ_BIFR01000001.1"/>
</dbReference>
<evidence type="ECO:0000259" key="3">
    <source>
        <dbReference type="SMART" id="SM00829"/>
    </source>
</evidence>
<dbReference type="InterPro" id="IPR013154">
    <property type="entry name" value="ADH-like_N"/>
</dbReference>
<comment type="caution">
    <text evidence="4">The sequence shown here is derived from an EMBL/GenBank/DDBJ whole genome shotgun (WGS) entry which is preliminary data.</text>
</comment>
<sequence length="331" mass="35402">MSTTETMRAVIITKPGGPEVLQVQTVARPVPVGDQVRVRVRAAGLNRADLAQRMGFYPAPAGVPADIPGLEFAGEVDAVGPLVSAWKPGQRVMGLVSGGAQADYLLAQEGMLVKIPENLDFVQAAAIPEVFMTAHDALFTQGGLQMGERVLIHAAGSGVGTAAIQLAHAAGATVYGTSRTPQKLERAKELGLEVGLSDQHFADEIKELTRGEGVQMVLDFVGASYMEQNLQALGTWGRLVFLATMGGTNAQVNLSLVMAKRIQIRGCTLRSRTLEEKLGVTRRFATHVVPLLASSQIVPIVEEVFPLHEIARAHQVMGENRNFGKLIVQLD</sequence>
<dbReference type="InterPro" id="IPR011032">
    <property type="entry name" value="GroES-like_sf"/>
</dbReference>
<dbReference type="GO" id="GO:0070402">
    <property type="term" value="F:NADPH binding"/>
    <property type="evidence" value="ECO:0007669"/>
    <property type="project" value="TreeGrafter"/>
</dbReference>
<dbReference type="InterPro" id="IPR036291">
    <property type="entry name" value="NAD(P)-bd_dom_sf"/>
</dbReference>
<keyword evidence="2" id="KW-0560">Oxidoreductase</keyword>
<dbReference type="SUPFAM" id="SSF50129">
    <property type="entry name" value="GroES-like"/>
    <property type="match status" value="1"/>
</dbReference>
<dbReference type="InterPro" id="IPR014189">
    <property type="entry name" value="Quinone_OxRdtase_PIG3"/>
</dbReference>
<dbReference type="SUPFAM" id="SSF51735">
    <property type="entry name" value="NAD(P)-binding Rossmann-fold domains"/>
    <property type="match status" value="1"/>
</dbReference>
<dbReference type="SMART" id="SM00829">
    <property type="entry name" value="PKS_ER"/>
    <property type="match status" value="1"/>
</dbReference>
<organism evidence="4 5">
    <name type="scientific">Tengunoibacter tsumagoiensis</name>
    <dbReference type="NCBI Taxonomy" id="2014871"/>
    <lineage>
        <taxon>Bacteria</taxon>
        <taxon>Bacillati</taxon>
        <taxon>Chloroflexota</taxon>
        <taxon>Ktedonobacteria</taxon>
        <taxon>Ktedonobacterales</taxon>
        <taxon>Dictyobacteraceae</taxon>
        <taxon>Tengunoibacter</taxon>
    </lineage>
</organism>
<dbReference type="Pfam" id="PF08240">
    <property type="entry name" value="ADH_N"/>
    <property type="match status" value="1"/>
</dbReference>
<dbReference type="InterPro" id="IPR020843">
    <property type="entry name" value="ER"/>
</dbReference>
<evidence type="ECO:0000256" key="1">
    <source>
        <dbReference type="ARBA" id="ARBA00022857"/>
    </source>
</evidence>
<dbReference type="AlphaFoldDB" id="A0A401ZWW2"/>
<evidence type="ECO:0000313" key="5">
    <source>
        <dbReference type="Proteomes" id="UP000287352"/>
    </source>
</evidence>
<dbReference type="PANTHER" id="PTHR48106">
    <property type="entry name" value="QUINONE OXIDOREDUCTASE PIG3-RELATED"/>
    <property type="match status" value="1"/>
</dbReference>
<dbReference type="Gene3D" id="3.40.50.720">
    <property type="entry name" value="NAD(P)-binding Rossmann-like Domain"/>
    <property type="match status" value="1"/>
</dbReference>
<dbReference type="InterPro" id="IPR013149">
    <property type="entry name" value="ADH-like_C"/>
</dbReference>
<gene>
    <name evidence="4" type="ORF">KTT_11550</name>
</gene>
<reference evidence="5" key="1">
    <citation type="submission" date="2018-12" db="EMBL/GenBank/DDBJ databases">
        <title>Tengunoibacter tsumagoiensis gen. nov., sp. nov., Dictyobacter kobayashii sp. nov., D. alpinus sp. nov., and D. joshuensis sp. nov. and description of Dictyobacteraceae fam. nov. within the order Ktedonobacterales isolated from Tengu-no-mugimeshi.</title>
        <authorList>
            <person name="Wang C.M."/>
            <person name="Zheng Y."/>
            <person name="Sakai Y."/>
            <person name="Toyoda A."/>
            <person name="Minakuchi Y."/>
            <person name="Abe K."/>
            <person name="Yokota A."/>
            <person name="Yabe S."/>
        </authorList>
    </citation>
    <scope>NUCLEOTIDE SEQUENCE [LARGE SCALE GENOMIC DNA]</scope>
    <source>
        <strain evidence="5">Uno3</strain>
    </source>
</reference>
<name>A0A401ZWW2_9CHLR</name>
<dbReference type="Proteomes" id="UP000287352">
    <property type="component" value="Unassembled WGS sequence"/>
</dbReference>
<dbReference type="Gene3D" id="3.90.180.10">
    <property type="entry name" value="Medium-chain alcohol dehydrogenases, catalytic domain"/>
    <property type="match status" value="1"/>
</dbReference>
<evidence type="ECO:0000313" key="4">
    <source>
        <dbReference type="EMBL" id="GCE11296.1"/>
    </source>
</evidence>
<dbReference type="GO" id="GO:0016651">
    <property type="term" value="F:oxidoreductase activity, acting on NAD(P)H"/>
    <property type="evidence" value="ECO:0007669"/>
    <property type="project" value="TreeGrafter"/>
</dbReference>
<feature type="domain" description="Enoyl reductase (ER)" evidence="3">
    <location>
        <begin position="16"/>
        <end position="328"/>
    </location>
</feature>
<evidence type="ECO:0000256" key="2">
    <source>
        <dbReference type="ARBA" id="ARBA00023002"/>
    </source>
</evidence>